<name>A0A3G1KMF9_FORW1</name>
<dbReference type="RefSeq" id="WP_148132793.1">
    <property type="nucleotide sequence ID" value="NZ_CP017634.1"/>
</dbReference>
<dbReference type="GO" id="GO:0016799">
    <property type="term" value="F:hydrolase activity, hydrolyzing N-glycosyl compounds"/>
    <property type="evidence" value="ECO:0007669"/>
    <property type="project" value="InterPro"/>
</dbReference>
<dbReference type="PANTHER" id="PTHR46190:SF1">
    <property type="entry name" value="SI:CH211-201H21.5"/>
    <property type="match status" value="1"/>
</dbReference>
<dbReference type="InterPro" id="IPR052775">
    <property type="entry name" value="IUN_hydrolase"/>
</dbReference>
<organism evidence="2 3">
    <name type="scientific">Formimonas warabiya</name>
    <dbReference type="NCBI Taxonomy" id="1761012"/>
    <lineage>
        <taxon>Bacteria</taxon>
        <taxon>Bacillati</taxon>
        <taxon>Bacillota</taxon>
        <taxon>Clostridia</taxon>
        <taxon>Eubacteriales</taxon>
        <taxon>Peptococcaceae</taxon>
        <taxon>Candidatus Formimonas</taxon>
    </lineage>
</organism>
<dbReference type="KEGG" id="fwa:DCMF_01450"/>
<feature type="domain" description="Inosine/uridine-preferring nucleoside hydrolase" evidence="1">
    <location>
        <begin position="5"/>
        <end position="239"/>
    </location>
</feature>
<evidence type="ECO:0000259" key="1">
    <source>
        <dbReference type="Pfam" id="PF01156"/>
    </source>
</evidence>
<reference evidence="2 3" key="1">
    <citation type="submission" date="2016-10" db="EMBL/GenBank/DDBJ databases">
        <title>Complete Genome Sequence of Peptococcaceae strain DCMF.</title>
        <authorList>
            <person name="Edwards R.J."/>
            <person name="Holland S.I."/>
            <person name="Deshpande N.P."/>
            <person name="Wong Y.K."/>
            <person name="Ertan H."/>
            <person name="Manefield M."/>
            <person name="Russell T.L."/>
            <person name="Lee M.J."/>
        </authorList>
    </citation>
    <scope>NUCLEOTIDE SEQUENCE [LARGE SCALE GENOMIC DNA]</scope>
    <source>
        <strain evidence="2 3">DCMF</strain>
    </source>
</reference>
<dbReference type="SUPFAM" id="SSF53590">
    <property type="entry name" value="Nucleoside hydrolase"/>
    <property type="match status" value="1"/>
</dbReference>
<protein>
    <submittedName>
        <fullName evidence="2">Nucleoside hydrolase</fullName>
    </submittedName>
</protein>
<evidence type="ECO:0000313" key="3">
    <source>
        <dbReference type="Proteomes" id="UP000323521"/>
    </source>
</evidence>
<dbReference type="Proteomes" id="UP000323521">
    <property type="component" value="Chromosome"/>
</dbReference>
<evidence type="ECO:0000313" key="2">
    <source>
        <dbReference type="EMBL" id="ATW23642.1"/>
    </source>
</evidence>
<sequence>MPEKIIFDCDNTMGVDGCDVDDGLALLYLSGKETVEIWGITTTYGNSDLETVHANTATMLKEMGRTDIPLLKGCPHKDTLQSEAAEFLVETINRHPGDISILGTGSLTNLYGAYLMDQSIFHKVKRMVLMGGITQPLVINGKVLNEMNFSCDPAATQCVLQNGENVAVITGNNCLAAYFGHREFCQRLLNHNGPAAQYINRKCRHWFNHMMAAFHLDGFYNWDVVAAAYLVNSGLFRNHYRRILPDHIGLERGLLCLNAQEKNSLLINFPDIGDLNDFKEDVYQAWFTAFLRTG</sequence>
<dbReference type="InterPro" id="IPR001910">
    <property type="entry name" value="Inosine/uridine_hydrolase_dom"/>
</dbReference>
<dbReference type="Pfam" id="PF01156">
    <property type="entry name" value="IU_nuc_hydro"/>
    <property type="match status" value="1"/>
</dbReference>
<dbReference type="EMBL" id="CP017634">
    <property type="protein sequence ID" value="ATW23642.1"/>
    <property type="molecule type" value="Genomic_DNA"/>
</dbReference>
<accession>A0A3G1KMF9</accession>
<dbReference type="OrthoDB" id="9797882at2"/>
<keyword evidence="3" id="KW-1185">Reference proteome</keyword>
<dbReference type="AlphaFoldDB" id="A0A3G1KMF9"/>
<keyword evidence="2" id="KW-0378">Hydrolase</keyword>
<proteinExistence type="predicted"/>
<dbReference type="PANTHER" id="PTHR46190">
    <property type="entry name" value="SI:CH211-201H21.5-RELATED"/>
    <property type="match status" value="1"/>
</dbReference>
<gene>
    <name evidence="2" type="ORF">DCMF_01450</name>
</gene>
<dbReference type="InterPro" id="IPR036452">
    <property type="entry name" value="Ribo_hydro-like"/>
</dbReference>
<dbReference type="Gene3D" id="3.90.245.10">
    <property type="entry name" value="Ribonucleoside hydrolase-like"/>
    <property type="match status" value="1"/>
</dbReference>